<evidence type="ECO:0000313" key="2">
    <source>
        <dbReference type="EMBL" id="QCR05154.1"/>
    </source>
</evidence>
<dbReference type="EMBL" id="CP034036">
    <property type="protein sequence ID" value="QCR05154.1"/>
    <property type="molecule type" value="Genomic_DNA"/>
</dbReference>
<protein>
    <submittedName>
        <fullName evidence="1">Uncharacterized protein</fullName>
    </submittedName>
</protein>
<dbReference type="AlphaFoldDB" id="A0A2U1UUP8"/>
<evidence type="ECO:0000313" key="4">
    <source>
        <dbReference type="Proteomes" id="UP000303847"/>
    </source>
</evidence>
<reference evidence="2 4" key="2">
    <citation type="submission" date="2018-11" db="EMBL/GenBank/DDBJ databases">
        <title>Genome sequences of Brenneria nigrifluens and Brenneria rubrifaciens.</title>
        <authorList>
            <person name="Poret-Peterson A.T."/>
            <person name="McClean A.E."/>
            <person name="Kluepfel D.A."/>
        </authorList>
    </citation>
    <scope>NUCLEOTIDE SEQUENCE [LARGE SCALE GENOMIC DNA]</scope>
    <source>
        <strain evidence="2 4">ATCC 13028</strain>
    </source>
</reference>
<dbReference type="RefSeq" id="WP_009113374.1">
    <property type="nucleotide sequence ID" value="NZ_CP034036.1"/>
</dbReference>
<dbReference type="Proteomes" id="UP000295985">
    <property type="component" value="Unassembled WGS sequence"/>
</dbReference>
<organism evidence="1 3">
    <name type="scientific">Brenneria nigrifluens DSM 30175 = ATCC 13028</name>
    <dbReference type="NCBI Taxonomy" id="1121120"/>
    <lineage>
        <taxon>Bacteria</taxon>
        <taxon>Pseudomonadati</taxon>
        <taxon>Pseudomonadota</taxon>
        <taxon>Gammaproteobacteria</taxon>
        <taxon>Enterobacterales</taxon>
        <taxon>Pectobacteriaceae</taxon>
        <taxon>Brenneria</taxon>
    </lineage>
</organism>
<name>A0A2U1UUP8_9GAMM</name>
<reference evidence="1 3" key="1">
    <citation type="submission" date="2018-04" db="EMBL/GenBank/DDBJ databases">
        <title>Brenneria corticis sp.nov.</title>
        <authorList>
            <person name="Li Y."/>
        </authorList>
    </citation>
    <scope>NUCLEOTIDE SEQUENCE [LARGE SCALE GENOMIC DNA]</scope>
    <source>
        <strain evidence="1 3">LMG 2694</strain>
    </source>
</reference>
<gene>
    <name evidence="1" type="ORF">DDT54_05780</name>
    <name evidence="2" type="ORF">EH206_13735</name>
</gene>
<accession>A0A2U1UUP8</accession>
<dbReference type="OrthoDB" id="8849052at2"/>
<evidence type="ECO:0000313" key="1">
    <source>
        <dbReference type="EMBL" id="PWC25404.1"/>
    </source>
</evidence>
<dbReference type="EMBL" id="QDKK01000004">
    <property type="protein sequence ID" value="PWC25404.1"/>
    <property type="molecule type" value="Genomic_DNA"/>
</dbReference>
<evidence type="ECO:0000313" key="3">
    <source>
        <dbReference type="Proteomes" id="UP000295985"/>
    </source>
</evidence>
<keyword evidence="4" id="KW-1185">Reference proteome</keyword>
<sequence length="713" mass="79138">MRIPTGNFGNLTPNPQPTRVNVSNSGAVGQAVEGLGKEIQQEVNAVVRARASESLLDYQIKIKDVNESIRQGVEDGSLRADQVEKVYQDAVGKLDKPQFSGLGIAEMQTVEGGLKRYESDGLSTARGYARTALKIEARDQVDTQLDQLGKLTNYPDADIEKINGMSASLEEQGRIAYGAQWPKVRQNWVDQNWYNQAQQRFLKASSSGAALSQLNNDLTSEDGLYLDKLDPNTRIELWNRVQNQQLQLQNQARIESARREALASRQVSEYASLVDNGMEPTDEMRAALSQTTRGTTSQSYAQSVLSDELAIKQAKLEGTQAFESLILNQKTELEKNGGTADQWQSLQRRSAAFQRYQEEQNQIAVMQRVESSIKDGVPLDPTDKNNQAAVDIWFQKNMQGFDYNDTNSINNLSGVVRRTGIIPSQVQSMFNAGAATKDPSIAVPMAKMFGGLFDNNPAAVASMPADTSAFFKSVYDYTNAGIPADKAVDTAYTQTYQQSAGMKEIISQKLRDKDYIKERDGAAQKNINEISPSLTSFGAPAITDPGVSNQQYLRDYRAIYDANFSLTGGDAKRAESITNAQVKNVWAVTSINGSPEVMKYAPEAAFGVSGAVNWMDSQWEKEKQELKSKSFGGKRDDTELLLVSDMFTARNQDYAVMVYQKNADGYDVRPYYGDNGLPIRFKFDQQTSPLYKAMQGIKLDRIEKAKQRREQGE</sequence>
<proteinExistence type="predicted"/>
<dbReference type="Proteomes" id="UP000303847">
    <property type="component" value="Chromosome"/>
</dbReference>